<reference evidence="2" key="1">
    <citation type="submission" date="2020-08" db="EMBL/GenBank/DDBJ databases">
        <title>Genome public.</title>
        <authorList>
            <person name="Liu C."/>
            <person name="Sun Q."/>
        </authorList>
    </citation>
    <scope>NUCLEOTIDE SEQUENCE</scope>
    <source>
        <strain evidence="2">NSJ-23</strain>
    </source>
</reference>
<evidence type="ECO:0000313" key="3">
    <source>
        <dbReference type="Proteomes" id="UP000628736"/>
    </source>
</evidence>
<dbReference type="AlphaFoldDB" id="A0A8J6J9I3"/>
<evidence type="ECO:0000256" key="1">
    <source>
        <dbReference type="SAM" id="MobiDB-lite"/>
    </source>
</evidence>
<name>A0A8J6J9I3_9FIRM</name>
<feature type="compositionally biased region" description="Basic and acidic residues" evidence="1">
    <location>
        <begin position="147"/>
        <end position="160"/>
    </location>
</feature>
<sequence length="188" mass="20022">MTDYLEEGPGQGEALLQALEAMVLWIPVPDGRTAEADGGTSLPATDLCIQGSFVSPADRRELGQEGTPGASTGAEAPLIRGGREDGEEALPLLSVLLERERAAAALNEIRTAQEASGMRRSGGGLEAGPIPLHRPFSQVGGLGMGPDSRRPEPDWAREAESSSGPSIRQMDQAFRRDSRRYDGGFFLY</sequence>
<protein>
    <submittedName>
        <fullName evidence="2">Uncharacterized protein</fullName>
    </submittedName>
</protein>
<organism evidence="2 3">
    <name type="scientific">Flintibacter hominis</name>
    <dbReference type="NCBI Taxonomy" id="2763048"/>
    <lineage>
        <taxon>Bacteria</taxon>
        <taxon>Bacillati</taxon>
        <taxon>Bacillota</taxon>
        <taxon>Clostridia</taxon>
        <taxon>Eubacteriales</taxon>
        <taxon>Flintibacter</taxon>
    </lineage>
</organism>
<accession>A0A8J6J9I3</accession>
<feature type="region of interest" description="Disordered" evidence="1">
    <location>
        <begin position="139"/>
        <end position="175"/>
    </location>
</feature>
<dbReference type="RefSeq" id="WP_147572351.1">
    <property type="nucleotide sequence ID" value="NZ_JACOPO010000005.1"/>
</dbReference>
<gene>
    <name evidence="2" type="ORF">H8S11_08720</name>
</gene>
<keyword evidence="3" id="KW-1185">Reference proteome</keyword>
<comment type="caution">
    <text evidence="2">The sequence shown here is derived from an EMBL/GenBank/DDBJ whole genome shotgun (WGS) entry which is preliminary data.</text>
</comment>
<evidence type="ECO:0000313" key="2">
    <source>
        <dbReference type="EMBL" id="MBC5722892.1"/>
    </source>
</evidence>
<proteinExistence type="predicted"/>
<dbReference type="Proteomes" id="UP000628736">
    <property type="component" value="Unassembled WGS sequence"/>
</dbReference>
<dbReference type="EMBL" id="JACOPO010000005">
    <property type="protein sequence ID" value="MBC5722892.1"/>
    <property type="molecule type" value="Genomic_DNA"/>
</dbReference>